<dbReference type="EMBL" id="JBJJXI010000056">
    <property type="protein sequence ID" value="KAL3399260.1"/>
    <property type="molecule type" value="Genomic_DNA"/>
</dbReference>
<keyword evidence="4" id="KW-1185">Reference proteome</keyword>
<feature type="region of interest" description="Disordered" evidence="1">
    <location>
        <begin position="1"/>
        <end position="82"/>
    </location>
</feature>
<dbReference type="InterPro" id="IPR009917">
    <property type="entry name" value="SRA1/Sec31"/>
</dbReference>
<protein>
    <recommendedName>
        <fullName evidence="2">SRA1/Sec31 domain-containing protein</fullName>
    </recommendedName>
</protein>
<sequence>MSENNDEIPSTQKSLHSSHDPGWNDPPSWAYTPAVKTTGPEAQPKRLLNKRVAYPLSSKPGESNLSSTPINESSLVNLPPPPNSIKLTSAPHKPMLMPTALQSNSSVSDVDCDNKEILPTVMGNLRSVLAKLESTKKEEIEKRLERMETMWNADGLNETVHKNLIELSSDLEKGDFEAADKLHISLMMNHTSMCSSWIPGIRQLIAEVKNAQT</sequence>
<reference evidence="3 4" key="1">
    <citation type="journal article" date="2024" name="bioRxiv">
        <title>A reference genome for Trichogramma kaykai: A tiny desert-dwelling parasitoid wasp with competing sex-ratio distorters.</title>
        <authorList>
            <person name="Culotta J."/>
            <person name="Lindsey A.R."/>
        </authorList>
    </citation>
    <scope>NUCLEOTIDE SEQUENCE [LARGE SCALE GENOMIC DNA]</scope>
    <source>
        <strain evidence="3 4">KSX58</strain>
    </source>
</reference>
<evidence type="ECO:0000259" key="2">
    <source>
        <dbReference type="Pfam" id="PF07304"/>
    </source>
</evidence>
<accession>A0ABD2X2P0</accession>
<evidence type="ECO:0000256" key="1">
    <source>
        <dbReference type="SAM" id="MobiDB-lite"/>
    </source>
</evidence>
<organism evidence="3 4">
    <name type="scientific">Trichogramma kaykai</name>
    <dbReference type="NCBI Taxonomy" id="54128"/>
    <lineage>
        <taxon>Eukaryota</taxon>
        <taxon>Metazoa</taxon>
        <taxon>Ecdysozoa</taxon>
        <taxon>Arthropoda</taxon>
        <taxon>Hexapoda</taxon>
        <taxon>Insecta</taxon>
        <taxon>Pterygota</taxon>
        <taxon>Neoptera</taxon>
        <taxon>Endopterygota</taxon>
        <taxon>Hymenoptera</taxon>
        <taxon>Apocrita</taxon>
        <taxon>Proctotrupomorpha</taxon>
        <taxon>Chalcidoidea</taxon>
        <taxon>Trichogrammatidae</taxon>
        <taxon>Trichogramma</taxon>
    </lineage>
</organism>
<evidence type="ECO:0000313" key="4">
    <source>
        <dbReference type="Proteomes" id="UP001627154"/>
    </source>
</evidence>
<dbReference type="Proteomes" id="UP001627154">
    <property type="component" value="Unassembled WGS sequence"/>
</dbReference>
<name>A0ABD2X2P0_9HYME</name>
<dbReference type="Pfam" id="PF07304">
    <property type="entry name" value="SRA1"/>
    <property type="match status" value="1"/>
</dbReference>
<dbReference type="Gene3D" id="1.20.940.10">
    <property type="entry name" value="Functional domain of the splicing factor Prp18"/>
    <property type="match status" value="1"/>
</dbReference>
<evidence type="ECO:0000313" key="3">
    <source>
        <dbReference type="EMBL" id="KAL3399260.1"/>
    </source>
</evidence>
<dbReference type="AlphaFoldDB" id="A0ABD2X2P0"/>
<feature type="compositionally biased region" description="Polar residues" evidence="1">
    <location>
        <begin position="60"/>
        <end position="76"/>
    </location>
</feature>
<dbReference type="PANTHER" id="PTHR18834:SF2">
    <property type="entry name" value="STEROID RECEPTOR RNA ACTIVATOR 1"/>
    <property type="match status" value="1"/>
</dbReference>
<dbReference type="PANTHER" id="PTHR18834">
    <property type="entry name" value="STEROID RECEPTOR RNA ACTIVATOR 1"/>
    <property type="match status" value="1"/>
</dbReference>
<gene>
    <name evidence="3" type="ORF">TKK_007143</name>
</gene>
<dbReference type="InterPro" id="IPR040243">
    <property type="entry name" value="Steroid_recept_RNA_1"/>
</dbReference>
<proteinExistence type="predicted"/>
<comment type="caution">
    <text evidence="3">The sequence shown here is derived from an EMBL/GenBank/DDBJ whole genome shotgun (WGS) entry which is preliminary data.</text>
</comment>
<feature type="domain" description="SRA1/Sec31" evidence="2">
    <location>
        <begin position="79"/>
        <end position="211"/>
    </location>
</feature>